<dbReference type="AlphaFoldDB" id="A0A177IAB3"/>
<name>A0A177IAB3_9CORY</name>
<dbReference type="InterPro" id="IPR022625">
    <property type="entry name" value="TypeI_RM_Rsu_C"/>
</dbReference>
<sequence length="81" mass="9219">MELQNIIKEENLRPEEATNFVERAFRDGAVATNGIEVTGIMKPVSRFSAAGRNGEKRKKVIEKLQRFFDRFVGLYSEEQAG</sequence>
<dbReference type="Proteomes" id="UP000076947">
    <property type="component" value="Unassembled WGS sequence"/>
</dbReference>
<accession>A0A177IAB3</accession>
<evidence type="ECO:0000259" key="1">
    <source>
        <dbReference type="Pfam" id="PF12008"/>
    </source>
</evidence>
<organism evidence="2 3">
    <name type="scientific">Corynebacterium stationis</name>
    <dbReference type="NCBI Taxonomy" id="1705"/>
    <lineage>
        <taxon>Bacteria</taxon>
        <taxon>Bacillati</taxon>
        <taxon>Actinomycetota</taxon>
        <taxon>Actinomycetes</taxon>
        <taxon>Mycobacteriales</taxon>
        <taxon>Corynebacteriaceae</taxon>
        <taxon>Corynebacterium</taxon>
    </lineage>
</organism>
<feature type="domain" description="Type I restriction enzyme R protein C-terminal" evidence="1">
    <location>
        <begin position="2"/>
        <end position="71"/>
    </location>
</feature>
<evidence type="ECO:0000313" key="3">
    <source>
        <dbReference type="Proteomes" id="UP000076947"/>
    </source>
</evidence>
<dbReference type="EMBL" id="LSTQ01000025">
    <property type="protein sequence ID" value="OAH25752.1"/>
    <property type="molecule type" value="Genomic_DNA"/>
</dbReference>
<proteinExistence type="predicted"/>
<gene>
    <name evidence="2" type="ORF">AYJ05_10120</name>
</gene>
<keyword evidence="3" id="KW-1185">Reference proteome</keyword>
<reference evidence="3" key="1">
    <citation type="submission" date="2016-02" db="EMBL/GenBank/DDBJ databases">
        <authorList>
            <person name="Kaur G."/>
            <person name="Nair G.R."/>
            <person name="Mayilraj S."/>
        </authorList>
    </citation>
    <scope>NUCLEOTIDE SEQUENCE [LARGE SCALE GENOMIC DNA]</scope>
    <source>
        <strain evidence="3">GA-15</strain>
    </source>
</reference>
<protein>
    <recommendedName>
        <fullName evidence="1">Type I restriction enzyme R protein C-terminal domain-containing protein</fullName>
    </recommendedName>
</protein>
<dbReference type="Pfam" id="PF12008">
    <property type="entry name" value="EcoR124_C"/>
    <property type="match status" value="1"/>
</dbReference>
<evidence type="ECO:0000313" key="2">
    <source>
        <dbReference type="EMBL" id="OAH25752.1"/>
    </source>
</evidence>
<comment type="caution">
    <text evidence="2">The sequence shown here is derived from an EMBL/GenBank/DDBJ whole genome shotgun (WGS) entry which is preliminary data.</text>
</comment>